<evidence type="ECO:0000313" key="4">
    <source>
        <dbReference type="Proteomes" id="UP000663840"/>
    </source>
</evidence>
<organism evidence="3 4">
    <name type="scientific">Rhizoctonia solani</name>
    <dbReference type="NCBI Taxonomy" id="456999"/>
    <lineage>
        <taxon>Eukaryota</taxon>
        <taxon>Fungi</taxon>
        <taxon>Dikarya</taxon>
        <taxon>Basidiomycota</taxon>
        <taxon>Agaricomycotina</taxon>
        <taxon>Agaricomycetes</taxon>
        <taxon>Cantharellales</taxon>
        <taxon>Ceratobasidiaceae</taxon>
        <taxon>Rhizoctonia</taxon>
    </lineage>
</organism>
<gene>
    <name evidence="3" type="ORF">RDB_LOCUS9541</name>
</gene>
<comment type="caution">
    <text evidence="3">The sequence shown here is derived from an EMBL/GenBank/DDBJ whole genome shotgun (WGS) entry which is preliminary data.</text>
</comment>
<dbReference type="AlphaFoldDB" id="A0A8H2ZVD7"/>
<evidence type="ECO:0000256" key="1">
    <source>
        <dbReference type="SAM" id="MobiDB-lite"/>
    </source>
</evidence>
<feature type="region of interest" description="Disordered" evidence="1">
    <location>
        <begin position="125"/>
        <end position="152"/>
    </location>
</feature>
<sequence length="172" mass="18687">MDTLLEALVALVLDSGGLLGEVLAGTRSGLGLLSSSWICGFWFYSGSLVYSGSTLVLVWFSWGSTLVLLCLYSGALLVRRRVRGKIYTWTWSLADTTSSKSLHWAFFEILALENDEAMQGTRKMAHTVNDRRSKAGQGRMAGEGTRGRGYAPICAPRREASRRLASTGLSSG</sequence>
<dbReference type="EMBL" id="CAJMWR010000176">
    <property type="protein sequence ID" value="CAE6353124.1"/>
    <property type="molecule type" value="Genomic_DNA"/>
</dbReference>
<feature type="transmembrane region" description="Helical" evidence="2">
    <location>
        <begin position="56"/>
        <end position="78"/>
    </location>
</feature>
<keyword evidence="2" id="KW-0812">Transmembrane</keyword>
<evidence type="ECO:0000313" key="3">
    <source>
        <dbReference type="EMBL" id="CAE6353124.1"/>
    </source>
</evidence>
<protein>
    <submittedName>
        <fullName evidence="3">Uncharacterized protein</fullName>
    </submittedName>
</protein>
<dbReference type="Proteomes" id="UP000663840">
    <property type="component" value="Unassembled WGS sequence"/>
</dbReference>
<accession>A0A8H2ZVD7</accession>
<keyword evidence="2" id="KW-0472">Membrane</keyword>
<name>A0A8H2ZVD7_9AGAM</name>
<evidence type="ECO:0000256" key="2">
    <source>
        <dbReference type="SAM" id="Phobius"/>
    </source>
</evidence>
<proteinExistence type="predicted"/>
<reference evidence="3" key="1">
    <citation type="submission" date="2021-01" db="EMBL/GenBank/DDBJ databases">
        <authorList>
            <person name="Kaushik A."/>
        </authorList>
    </citation>
    <scope>NUCLEOTIDE SEQUENCE</scope>
    <source>
        <strain evidence="3">AG1-1A</strain>
    </source>
</reference>
<keyword evidence="2" id="KW-1133">Transmembrane helix</keyword>